<dbReference type="GO" id="GO:0004674">
    <property type="term" value="F:protein serine/threonine kinase activity"/>
    <property type="evidence" value="ECO:0007669"/>
    <property type="project" value="UniProtKB-EC"/>
</dbReference>
<feature type="region of interest" description="Disordered" evidence="1">
    <location>
        <begin position="256"/>
        <end position="294"/>
    </location>
</feature>
<dbReference type="PANTHER" id="PTHR23150">
    <property type="entry name" value="SULFATASE MODIFYING FACTOR 1, 2"/>
    <property type="match status" value="1"/>
</dbReference>
<evidence type="ECO:0000313" key="5">
    <source>
        <dbReference type="Proteomes" id="UP000323917"/>
    </source>
</evidence>
<proteinExistence type="predicted"/>
<feature type="domain" description="Sulfatase-modifying factor enzyme-like" evidence="3">
    <location>
        <begin position="47"/>
        <end position="310"/>
    </location>
</feature>
<dbReference type="AlphaFoldDB" id="A0A5B9QL29"/>
<dbReference type="Proteomes" id="UP000323917">
    <property type="component" value="Chromosome"/>
</dbReference>
<dbReference type="GO" id="GO:0120147">
    <property type="term" value="F:formylglycine-generating oxidase activity"/>
    <property type="evidence" value="ECO:0007669"/>
    <property type="project" value="TreeGrafter"/>
</dbReference>
<dbReference type="EMBL" id="CP042913">
    <property type="protein sequence ID" value="QEG37756.1"/>
    <property type="molecule type" value="Genomic_DNA"/>
</dbReference>
<gene>
    <name evidence="4" type="primary">pkn1_6</name>
    <name evidence="4" type="ORF">Pr1d_51030</name>
</gene>
<keyword evidence="4" id="KW-0418">Kinase</keyword>
<dbReference type="InterPro" id="IPR042095">
    <property type="entry name" value="SUMF_sf"/>
</dbReference>
<sequence precursor="true">MVRQRKRLLWLLAALLPLPFAYGLRDVDNEPNPESVAAVTIVPLPRADGMVRLPESVFLMGTPRPGPVDQRPVHRVRLKSFWLDRTPVTNREFEAFVAATDYTTTAEQQGWSLLFDRNRARWNETEGVSWRHPTGADSSLVGKAEYPVVHVSWSDAVAYAAWAGKRLPTEAEFEFASRGGLSDTAYAWGRELTLSNRLQANYWQGKFPFTNLQLDGFYGVSPVESFSANSYGLFDMAGNAACWCADWYADDAYGSSRADTGDGPTTGTERVLRGGSWRSTSEKGNGLQVGDREHAAPTTTSDYIGFRCARDVKE</sequence>
<feature type="signal peptide" evidence="2">
    <location>
        <begin position="1"/>
        <end position="23"/>
    </location>
</feature>
<evidence type="ECO:0000256" key="2">
    <source>
        <dbReference type="SAM" id="SignalP"/>
    </source>
</evidence>
<evidence type="ECO:0000259" key="3">
    <source>
        <dbReference type="Pfam" id="PF03781"/>
    </source>
</evidence>
<dbReference type="InterPro" id="IPR016187">
    <property type="entry name" value="CTDL_fold"/>
</dbReference>
<dbReference type="SUPFAM" id="SSF56436">
    <property type="entry name" value="C-type lectin-like"/>
    <property type="match status" value="1"/>
</dbReference>
<feature type="chain" id="PRO_5022936178" evidence="2">
    <location>
        <begin position="24"/>
        <end position="314"/>
    </location>
</feature>
<protein>
    <submittedName>
        <fullName evidence="4">Serine/threonine-protein kinase pkn1</fullName>
        <ecNumber evidence="4">2.7.11.1</ecNumber>
    </submittedName>
</protein>
<keyword evidence="2" id="KW-0732">Signal</keyword>
<dbReference type="RefSeq" id="WP_148075941.1">
    <property type="nucleotide sequence ID" value="NZ_CP042913.1"/>
</dbReference>
<keyword evidence="4" id="KW-0808">Transferase</keyword>
<accession>A0A5B9QL29</accession>
<name>A0A5B9QL29_9BACT</name>
<evidence type="ECO:0000313" key="4">
    <source>
        <dbReference type="EMBL" id="QEG37756.1"/>
    </source>
</evidence>
<dbReference type="Gene3D" id="3.90.1580.10">
    <property type="entry name" value="paralog of FGE (formylglycine-generating enzyme)"/>
    <property type="match status" value="1"/>
</dbReference>
<reference evidence="4 5" key="1">
    <citation type="submission" date="2019-08" db="EMBL/GenBank/DDBJ databases">
        <title>Deep-cultivation of Planctomycetes and their phenomic and genomic characterization uncovers novel biology.</title>
        <authorList>
            <person name="Wiegand S."/>
            <person name="Jogler M."/>
            <person name="Boedeker C."/>
            <person name="Pinto D."/>
            <person name="Vollmers J."/>
            <person name="Rivas-Marin E."/>
            <person name="Kohn T."/>
            <person name="Peeters S.H."/>
            <person name="Heuer A."/>
            <person name="Rast P."/>
            <person name="Oberbeckmann S."/>
            <person name="Bunk B."/>
            <person name="Jeske O."/>
            <person name="Meyerdierks A."/>
            <person name="Storesund J.E."/>
            <person name="Kallscheuer N."/>
            <person name="Luecker S."/>
            <person name="Lage O.M."/>
            <person name="Pohl T."/>
            <person name="Merkel B.J."/>
            <person name="Hornburger P."/>
            <person name="Mueller R.-W."/>
            <person name="Bruemmer F."/>
            <person name="Labrenz M."/>
            <person name="Spormann A.M."/>
            <person name="Op den Camp H."/>
            <person name="Overmann J."/>
            <person name="Amann R."/>
            <person name="Jetten M.S.M."/>
            <person name="Mascher T."/>
            <person name="Medema M.H."/>
            <person name="Devos D.P."/>
            <person name="Kaster A.-K."/>
            <person name="Ovreas L."/>
            <person name="Rohde M."/>
            <person name="Galperin M.Y."/>
            <person name="Jogler C."/>
        </authorList>
    </citation>
    <scope>NUCLEOTIDE SEQUENCE [LARGE SCALE GENOMIC DNA]</scope>
    <source>
        <strain evidence="4 5">Pr1d</strain>
    </source>
</reference>
<keyword evidence="5" id="KW-1185">Reference proteome</keyword>
<dbReference type="InterPro" id="IPR051043">
    <property type="entry name" value="Sulfatase_Mod_Factor_Kinase"/>
</dbReference>
<dbReference type="InterPro" id="IPR005532">
    <property type="entry name" value="SUMF_dom"/>
</dbReference>
<dbReference type="EC" id="2.7.11.1" evidence="4"/>
<organism evidence="4 5">
    <name type="scientific">Bythopirellula goksoeyrii</name>
    <dbReference type="NCBI Taxonomy" id="1400387"/>
    <lineage>
        <taxon>Bacteria</taxon>
        <taxon>Pseudomonadati</taxon>
        <taxon>Planctomycetota</taxon>
        <taxon>Planctomycetia</taxon>
        <taxon>Pirellulales</taxon>
        <taxon>Lacipirellulaceae</taxon>
        <taxon>Bythopirellula</taxon>
    </lineage>
</organism>
<dbReference type="KEGG" id="bgok:Pr1d_51030"/>
<dbReference type="OrthoDB" id="9812426at2"/>
<dbReference type="PANTHER" id="PTHR23150:SF19">
    <property type="entry name" value="FORMYLGLYCINE-GENERATING ENZYME"/>
    <property type="match status" value="1"/>
</dbReference>
<evidence type="ECO:0000256" key="1">
    <source>
        <dbReference type="SAM" id="MobiDB-lite"/>
    </source>
</evidence>
<dbReference type="Pfam" id="PF03781">
    <property type="entry name" value="FGE-sulfatase"/>
    <property type="match status" value="1"/>
</dbReference>